<proteinExistence type="predicted"/>
<protein>
    <submittedName>
        <fullName evidence="2">N-acetylneuraminate synthase</fullName>
        <ecNumber evidence="2">2.5.1.56</ecNumber>
    </submittedName>
</protein>
<evidence type="ECO:0000259" key="1">
    <source>
        <dbReference type="PROSITE" id="PS50844"/>
    </source>
</evidence>
<dbReference type="NCBIfam" id="TIGR03569">
    <property type="entry name" value="NeuB_NnaB"/>
    <property type="match status" value="1"/>
</dbReference>
<dbReference type="InterPro" id="IPR006190">
    <property type="entry name" value="SAF_AFP_Neu5Ac"/>
</dbReference>
<dbReference type="PANTHER" id="PTHR42966:SF1">
    <property type="entry name" value="SIALIC ACID SYNTHASE"/>
    <property type="match status" value="1"/>
</dbReference>
<dbReference type="Gene3D" id="3.90.1210.10">
    <property type="entry name" value="Antifreeze-like/N-acetylneuraminic acid synthase C-terminal domain"/>
    <property type="match status" value="1"/>
</dbReference>
<dbReference type="RefSeq" id="WP_208555482.1">
    <property type="nucleotide sequence ID" value="NZ_CP072011.1"/>
</dbReference>
<dbReference type="GO" id="GO:0050462">
    <property type="term" value="F:N-acetylneuraminate synthase activity"/>
    <property type="evidence" value="ECO:0007669"/>
    <property type="project" value="UniProtKB-EC"/>
</dbReference>
<dbReference type="InterPro" id="IPR057736">
    <property type="entry name" value="SAF_PseI/NeuA/NeuB"/>
</dbReference>
<dbReference type="InterPro" id="IPR020007">
    <property type="entry name" value="NeuB/NeuA"/>
</dbReference>
<reference evidence="2" key="2">
    <citation type="submission" date="2021-03" db="EMBL/GenBank/DDBJ databases">
        <authorList>
            <person name="Valentovich L.N."/>
            <person name="Akhremchuk A.E."/>
            <person name="Miamin V.E."/>
        </authorList>
    </citation>
    <scope>NUCLEOTIDE SEQUENCE</scope>
    <source>
        <strain evidence="2">3prime</strain>
    </source>
</reference>
<dbReference type="InterPro" id="IPR013785">
    <property type="entry name" value="Aldolase_TIM"/>
</dbReference>
<dbReference type="PANTHER" id="PTHR42966">
    <property type="entry name" value="N-ACETYLNEURAMINATE SYNTHASE"/>
    <property type="match status" value="1"/>
</dbReference>
<dbReference type="GO" id="GO:0016051">
    <property type="term" value="P:carbohydrate biosynthetic process"/>
    <property type="evidence" value="ECO:0007669"/>
    <property type="project" value="InterPro"/>
</dbReference>
<dbReference type="PROSITE" id="PS50844">
    <property type="entry name" value="AFP_LIKE"/>
    <property type="match status" value="1"/>
</dbReference>
<gene>
    <name evidence="2" type="primary">neuB</name>
    <name evidence="2" type="ORF">C4C32_08995</name>
</gene>
<dbReference type="Pfam" id="PF03102">
    <property type="entry name" value="NeuB"/>
    <property type="match status" value="1"/>
</dbReference>
<sequence>MSHTIVIAEAGVNHNGDMSVAKRLIEVAADAGADYVKFQTFTASELVTNEAKQADYQIKNTGIRETQQEMIRRLELKREDHSMLIEHAMKCGINFLSTGFDIASLDFLNSLGIQLFKIPSGEITNLPYLKVVAGYKRPIILSTGMSTIGEVESALEILEKYGANISDVTVLHCTTEYPAPISEVNLNVMHTIRKAFGVKVGYSDHTMGIEVPVAAVALGASIIEKHFTLDRTMPGPDHPASLEPDELKQMIASIRNIEKALGDGVKRVTVSEQKNISVARKSLVAACVIKEGEYFTEQNLTVKRPGTGISPMRFEEALTRKANRNFLPDEIIEF</sequence>
<organism evidence="2 3">
    <name type="scientific">Pseudomonas corrugata</name>
    <dbReference type="NCBI Taxonomy" id="47879"/>
    <lineage>
        <taxon>Bacteria</taxon>
        <taxon>Pseudomonadati</taxon>
        <taxon>Pseudomonadota</taxon>
        <taxon>Gammaproteobacteria</taxon>
        <taxon>Pseudomonadales</taxon>
        <taxon>Pseudomonadaceae</taxon>
        <taxon>Pseudomonas</taxon>
    </lineage>
</organism>
<dbReference type="Gene3D" id="3.20.20.70">
    <property type="entry name" value="Aldolase class I"/>
    <property type="match status" value="1"/>
</dbReference>
<evidence type="ECO:0000313" key="3">
    <source>
        <dbReference type="Proteomes" id="UP000663914"/>
    </source>
</evidence>
<dbReference type="Proteomes" id="UP000663914">
    <property type="component" value="Chromosome"/>
</dbReference>
<dbReference type="Pfam" id="PF08666">
    <property type="entry name" value="SAF"/>
    <property type="match status" value="1"/>
</dbReference>
<dbReference type="InterPro" id="IPR013974">
    <property type="entry name" value="SAF"/>
</dbReference>
<dbReference type="EMBL" id="CP072011">
    <property type="protein sequence ID" value="QTH16017.1"/>
    <property type="molecule type" value="Genomic_DNA"/>
</dbReference>
<reference evidence="2" key="1">
    <citation type="book" date="2019" name="MICROBIAL BIOTECHNOLOGY" publisher="Unknown Publisher">
        <title>Optimization of recombineering for directed mutagenesis of bacteria Pseudomonas corrugata 3'.</title>
        <authorList>
            <person name="Buinitskaja S.V."/>
            <person name="Pilipenok N."/>
            <person name="Valentovich L.N."/>
        </authorList>
    </citation>
    <scope>NUCLEOTIDE SEQUENCE</scope>
    <source>
        <strain evidence="2">3prime</strain>
    </source>
</reference>
<dbReference type="EC" id="2.5.1.56" evidence="2"/>
<dbReference type="InterPro" id="IPR036732">
    <property type="entry name" value="AFP_Neu5c_C_sf"/>
</dbReference>
<dbReference type="GO" id="GO:0047444">
    <property type="term" value="F:N-acylneuraminate-9-phosphate synthase activity"/>
    <property type="evidence" value="ECO:0007669"/>
    <property type="project" value="TreeGrafter"/>
</dbReference>
<dbReference type="InterPro" id="IPR013132">
    <property type="entry name" value="PseI/NeuA/B-like_N"/>
</dbReference>
<feature type="domain" description="AFP-like" evidence="1">
    <location>
        <begin position="282"/>
        <end position="334"/>
    </location>
</feature>
<dbReference type="CDD" id="cd11615">
    <property type="entry name" value="SAF_NeuB_like"/>
    <property type="match status" value="1"/>
</dbReference>
<name>A0A8B6UVU0_9PSED</name>
<keyword evidence="2" id="KW-0808">Transferase</keyword>
<dbReference type="SUPFAM" id="SSF51569">
    <property type="entry name" value="Aldolase"/>
    <property type="match status" value="1"/>
</dbReference>
<dbReference type="AlphaFoldDB" id="A0A8B6UVU0"/>
<evidence type="ECO:0000313" key="2">
    <source>
        <dbReference type="EMBL" id="QTH16017.1"/>
    </source>
</evidence>
<accession>A0A8B6UVU0</accession>
<dbReference type="InterPro" id="IPR051690">
    <property type="entry name" value="PseI-like"/>
</dbReference>
<dbReference type="SUPFAM" id="SSF51269">
    <property type="entry name" value="AFP III-like domain"/>
    <property type="match status" value="1"/>
</dbReference>